<dbReference type="AlphaFoldDB" id="A0A330L9X4"/>
<evidence type="ECO:0000256" key="6">
    <source>
        <dbReference type="SAM" id="Phobius"/>
    </source>
</evidence>
<dbReference type="GO" id="GO:0030420">
    <property type="term" value="P:establishment of competence for transformation"/>
    <property type="evidence" value="ECO:0007669"/>
    <property type="project" value="InterPro"/>
</dbReference>
<evidence type="ECO:0000313" key="11">
    <source>
        <dbReference type="Proteomes" id="UP000248168"/>
    </source>
</evidence>
<evidence type="ECO:0000259" key="8">
    <source>
        <dbReference type="Pfam" id="PF03772"/>
    </source>
</evidence>
<dbReference type="Proteomes" id="UP000248168">
    <property type="component" value="Unassembled WGS sequence"/>
</dbReference>
<sequence>MLPSLCVAFLTGLVAGSFLPFFPVGLLSILLVFILILSAGERIGGIEQPKSCLWCATLCLGVIYWTGVTPPISSHVGEDLSSGSSVEYRGRVVGLVQHAPSRLTMVVECVPSSEEGTLTRRIKLTWRDPGDAVWAGDQIVFRASVRVPTGSLNPRGFDYASYVERQGIEAVGTVTGSEAVHLLPLVSEPDWWWRSWGRIDRWRGVIRENAIHSLAQPARGLFLGIVIGERGYVQEDLQEWFMTTGTIHLLSISGSHLGLIAVVVFGAVRRGLSALPSVMLLGLSRHVTPTRVAILCTWLVVTFYALLAGAELATMRAWIMICVALATIWIGSERHLLHALAGAALLILLHDPRAIRDISFQLSFFSVLAIIWVVGSLSCQDTSDGQADTKWGVWGRHLREAVILGAAVTLVTTPLVAWYFNQVPWLGLVTNLFAVPFTGMILVPLGLLSAFMTLMNSDGGLPLARIQEHLLEWMVTALHWCAAFPGSDWRVPAPPLWSMASFYLGVFLVAGALRFRYHRAIGAVLVTTALGGWILSGIPIADGDRWRVTFLDVGQGDSALLQFPDGTTVLIDGGRRYERFDMGRGVIGPFLLNQGIRRLDHIIATHPQQDHVGGLPWLIRHLEVGEFWHTGIERSEPLFKELQEAVAEQQVHSHVATRGEEIVRGAFCRLTVLNPIRAQDRGGSSQSVSGTFLNNESVVVQLTCGPQSILFAADIEVDGLHRLAAMGQEPVTVLKVPHHGARSSLERHWIGLVRPRYAVFSVGRHNSYGHPAPDVIDAYSAIGSEVARTDRDGGIIVTGRLSTPDIQVRRMRDMVLQPVRLQECLWTCELRNWHRVWVLAHEF</sequence>
<dbReference type="InterPro" id="IPR004477">
    <property type="entry name" value="ComEC_N"/>
</dbReference>
<dbReference type="Gene3D" id="3.60.15.10">
    <property type="entry name" value="Ribonuclease Z/Hydroxyacylglutathione hydrolase-like"/>
    <property type="match status" value="1"/>
</dbReference>
<dbReference type="Pfam" id="PF03772">
    <property type="entry name" value="Competence"/>
    <property type="match status" value="1"/>
</dbReference>
<dbReference type="PANTHER" id="PTHR30619">
    <property type="entry name" value="DNA INTERNALIZATION/COMPETENCE PROTEIN COMEC/REC2"/>
    <property type="match status" value="1"/>
</dbReference>
<feature type="transmembrane region" description="Helical" evidence="6">
    <location>
        <begin position="493"/>
        <end position="513"/>
    </location>
</feature>
<dbReference type="SUPFAM" id="SSF56281">
    <property type="entry name" value="Metallo-hydrolase/oxidoreductase"/>
    <property type="match status" value="1"/>
</dbReference>
<dbReference type="PANTHER" id="PTHR30619:SF1">
    <property type="entry name" value="RECOMBINATION PROTEIN 2"/>
    <property type="match status" value="1"/>
</dbReference>
<evidence type="ECO:0000313" key="10">
    <source>
        <dbReference type="EMBL" id="SPP66521.1"/>
    </source>
</evidence>
<dbReference type="OrthoDB" id="9761531at2"/>
<protein>
    <submittedName>
        <fullName evidence="10">Putative Competence protein ComEC/Rec2 related protein</fullName>
    </submittedName>
</protein>
<evidence type="ECO:0000256" key="5">
    <source>
        <dbReference type="ARBA" id="ARBA00023136"/>
    </source>
</evidence>
<evidence type="ECO:0000256" key="2">
    <source>
        <dbReference type="ARBA" id="ARBA00022475"/>
    </source>
</evidence>
<dbReference type="InterPro" id="IPR036866">
    <property type="entry name" value="RibonucZ/Hydroxyglut_hydro"/>
</dbReference>
<keyword evidence="2" id="KW-1003">Cell membrane</keyword>
<dbReference type="CDD" id="cd07731">
    <property type="entry name" value="ComA-like_MBL-fold"/>
    <property type="match status" value="1"/>
</dbReference>
<keyword evidence="11" id="KW-1185">Reference proteome</keyword>
<dbReference type="InterPro" id="IPR052159">
    <property type="entry name" value="Competence_DNA_uptake"/>
</dbReference>
<evidence type="ECO:0000259" key="7">
    <source>
        <dbReference type="Pfam" id="PF00753"/>
    </source>
</evidence>
<comment type="subcellular location">
    <subcellularLocation>
        <location evidence="1">Cell membrane</location>
        <topology evidence="1">Multi-pass membrane protein</topology>
    </subcellularLocation>
</comment>
<dbReference type="InterPro" id="IPR001279">
    <property type="entry name" value="Metallo-B-lactamas"/>
</dbReference>
<dbReference type="InterPro" id="IPR035681">
    <property type="entry name" value="ComA-like_MBL"/>
</dbReference>
<dbReference type="Pfam" id="PF00753">
    <property type="entry name" value="Lactamase_B"/>
    <property type="match status" value="1"/>
</dbReference>
<dbReference type="NCBIfam" id="TIGR00360">
    <property type="entry name" value="ComEC_N-term"/>
    <property type="match status" value="1"/>
</dbReference>
<feature type="domain" description="Metallo-beta-lactamase" evidence="7">
    <location>
        <begin position="552"/>
        <end position="763"/>
    </location>
</feature>
<dbReference type="RefSeq" id="WP_121990676.1">
    <property type="nucleotide sequence ID" value="NZ_OUNR01000020.1"/>
</dbReference>
<feature type="transmembrane region" description="Helical" evidence="6">
    <location>
        <begin position="358"/>
        <end position="380"/>
    </location>
</feature>
<dbReference type="NCBIfam" id="TIGR00361">
    <property type="entry name" value="ComEC_Rec2"/>
    <property type="match status" value="1"/>
</dbReference>
<evidence type="ECO:0000256" key="4">
    <source>
        <dbReference type="ARBA" id="ARBA00022989"/>
    </source>
</evidence>
<dbReference type="Pfam" id="PF13567">
    <property type="entry name" value="DUF4131"/>
    <property type="match status" value="1"/>
</dbReference>
<dbReference type="EMBL" id="OUNR01000020">
    <property type="protein sequence ID" value="SPP66521.1"/>
    <property type="molecule type" value="Genomic_DNA"/>
</dbReference>
<keyword evidence="5 6" id="KW-0472">Membrane</keyword>
<feature type="transmembrane region" description="Helical" evidence="6">
    <location>
        <begin position="20"/>
        <end position="39"/>
    </location>
</feature>
<evidence type="ECO:0000256" key="1">
    <source>
        <dbReference type="ARBA" id="ARBA00004651"/>
    </source>
</evidence>
<feature type="transmembrane region" description="Helical" evidence="6">
    <location>
        <begin position="432"/>
        <end position="454"/>
    </location>
</feature>
<feature type="transmembrane region" description="Helical" evidence="6">
    <location>
        <begin position="247"/>
        <end position="268"/>
    </location>
</feature>
<dbReference type="FunCoup" id="A0A330L9X4">
    <property type="interactions" value="188"/>
</dbReference>
<gene>
    <name evidence="10" type="ORF">NITLEN_70111</name>
</gene>
<feature type="transmembrane region" description="Helical" evidence="6">
    <location>
        <begin position="520"/>
        <end position="541"/>
    </location>
</feature>
<reference evidence="11" key="1">
    <citation type="submission" date="2018-04" db="EMBL/GenBank/DDBJ databases">
        <authorList>
            <person name="Lucker S."/>
            <person name="Sakoula D."/>
        </authorList>
    </citation>
    <scope>NUCLEOTIDE SEQUENCE [LARGE SCALE GENOMIC DNA]</scope>
</reference>
<feature type="transmembrane region" description="Helical" evidence="6">
    <location>
        <begin position="401"/>
        <end position="420"/>
    </location>
</feature>
<feature type="domain" description="ComEC/Rec2-related protein" evidence="8">
    <location>
        <begin position="225"/>
        <end position="510"/>
    </location>
</feature>
<dbReference type="InParanoid" id="A0A330L9X4"/>
<keyword evidence="3 6" id="KW-0812">Transmembrane</keyword>
<evidence type="ECO:0000259" key="9">
    <source>
        <dbReference type="Pfam" id="PF13567"/>
    </source>
</evidence>
<proteinExistence type="predicted"/>
<evidence type="ECO:0000256" key="3">
    <source>
        <dbReference type="ARBA" id="ARBA00022692"/>
    </source>
</evidence>
<dbReference type="GO" id="GO:0005886">
    <property type="term" value="C:plasma membrane"/>
    <property type="evidence" value="ECO:0007669"/>
    <property type="project" value="UniProtKB-SubCell"/>
</dbReference>
<name>A0A330L9X4_9BACT</name>
<organism evidence="10 11">
    <name type="scientific">Nitrospira lenta</name>
    <dbReference type="NCBI Taxonomy" id="1436998"/>
    <lineage>
        <taxon>Bacteria</taxon>
        <taxon>Pseudomonadati</taxon>
        <taxon>Nitrospirota</taxon>
        <taxon>Nitrospiria</taxon>
        <taxon>Nitrospirales</taxon>
        <taxon>Nitrospiraceae</taxon>
        <taxon>Nitrospira</taxon>
    </lineage>
</organism>
<feature type="transmembrane region" description="Helical" evidence="6">
    <location>
        <begin position="289"/>
        <end position="307"/>
    </location>
</feature>
<dbReference type="InterPro" id="IPR025405">
    <property type="entry name" value="DUF4131"/>
</dbReference>
<keyword evidence="4 6" id="KW-1133">Transmembrane helix</keyword>
<dbReference type="InterPro" id="IPR004797">
    <property type="entry name" value="Competence_ComEC/Rec2"/>
</dbReference>
<accession>A0A330L9X4</accession>
<feature type="domain" description="DUF4131" evidence="9">
    <location>
        <begin position="22"/>
        <end position="179"/>
    </location>
</feature>